<gene>
    <name evidence="2" type="ORF">RirG_262630</name>
</gene>
<protein>
    <submittedName>
        <fullName evidence="2">Uncharacterized protein</fullName>
    </submittedName>
</protein>
<dbReference type="EMBL" id="JEMT01029673">
    <property type="protein sequence ID" value="EXX51354.1"/>
    <property type="molecule type" value="Genomic_DNA"/>
</dbReference>
<organism evidence="2 3">
    <name type="scientific">Rhizophagus irregularis (strain DAOM 197198w)</name>
    <name type="common">Glomus intraradices</name>
    <dbReference type="NCBI Taxonomy" id="1432141"/>
    <lineage>
        <taxon>Eukaryota</taxon>
        <taxon>Fungi</taxon>
        <taxon>Fungi incertae sedis</taxon>
        <taxon>Mucoromycota</taxon>
        <taxon>Glomeromycotina</taxon>
        <taxon>Glomeromycetes</taxon>
        <taxon>Glomerales</taxon>
        <taxon>Glomeraceae</taxon>
        <taxon>Rhizophagus</taxon>
    </lineage>
</organism>
<evidence type="ECO:0000256" key="1">
    <source>
        <dbReference type="SAM" id="MobiDB-lite"/>
    </source>
</evidence>
<comment type="caution">
    <text evidence="2">The sequence shown here is derived from an EMBL/GenBank/DDBJ whole genome shotgun (WGS) entry which is preliminary data.</text>
</comment>
<evidence type="ECO:0000313" key="3">
    <source>
        <dbReference type="Proteomes" id="UP000022910"/>
    </source>
</evidence>
<reference evidence="2 3" key="1">
    <citation type="submission" date="2014-02" db="EMBL/GenBank/DDBJ databases">
        <title>Single nucleus genome sequencing reveals high similarity among nuclei of an endomycorrhizal fungus.</title>
        <authorList>
            <person name="Lin K."/>
            <person name="Geurts R."/>
            <person name="Zhang Z."/>
            <person name="Limpens E."/>
            <person name="Saunders D.G."/>
            <person name="Mu D."/>
            <person name="Pang E."/>
            <person name="Cao H."/>
            <person name="Cha H."/>
            <person name="Lin T."/>
            <person name="Zhou Q."/>
            <person name="Shang Y."/>
            <person name="Li Y."/>
            <person name="Ivanov S."/>
            <person name="Sharma T."/>
            <person name="Velzen R.V."/>
            <person name="Ruijter N.D."/>
            <person name="Aanen D.K."/>
            <person name="Win J."/>
            <person name="Kamoun S."/>
            <person name="Bisseling T."/>
            <person name="Huang S."/>
        </authorList>
    </citation>
    <scope>NUCLEOTIDE SEQUENCE [LARGE SCALE GENOMIC DNA]</scope>
    <source>
        <strain evidence="3">DAOM197198w</strain>
    </source>
</reference>
<name>A0A015J924_RHIIW</name>
<accession>A0A015J924</accession>
<sequence>MPKEIYETEEDCSDLEFVNDNNDDDPDDLDYVYSLSSSCDETKVTKSSRNLNSDE</sequence>
<dbReference type="HOGENOM" id="CLU_3033561_0_0_1"/>
<dbReference type="Proteomes" id="UP000022910">
    <property type="component" value="Unassembled WGS sequence"/>
</dbReference>
<feature type="region of interest" description="Disordered" evidence="1">
    <location>
        <begin position="1"/>
        <end position="33"/>
    </location>
</feature>
<evidence type="ECO:0000313" key="2">
    <source>
        <dbReference type="EMBL" id="EXX51354.1"/>
    </source>
</evidence>
<keyword evidence="3" id="KW-1185">Reference proteome</keyword>
<proteinExistence type="predicted"/>
<feature type="compositionally biased region" description="Acidic residues" evidence="1">
    <location>
        <begin position="21"/>
        <end position="30"/>
    </location>
</feature>
<dbReference type="AlphaFoldDB" id="A0A015J924"/>